<accession>A0AA38HAZ3</accession>
<dbReference type="PANTHER" id="PTHR12320">
    <property type="entry name" value="PROTEIN PHOSPHATASE 2C"/>
    <property type="match status" value="1"/>
</dbReference>
<dbReference type="Gene3D" id="3.60.40.10">
    <property type="entry name" value="PPM-type phosphatase domain"/>
    <property type="match status" value="1"/>
</dbReference>
<proteinExistence type="inferred from homology"/>
<protein>
    <recommendedName>
        <fullName evidence="1">Protein phosphatase</fullName>
        <ecNumber evidence="1">3.1.3.16</ecNumber>
    </recommendedName>
</protein>
<dbReference type="Proteomes" id="UP001164286">
    <property type="component" value="Unassembled WGS sequence"/>
</dbReference>
<dbReference type="EMBL" id="JAKWFO010000004">
    <property type="protein sequence ID" value="KAI9637688.1"/>
    <property type="molecule type" value="Genomic_DNA"/>
</dbReference>
<dbReference type="GO" id="GO:0046872">
    <property type="term" value="F:metal ion binding"/>
    <property type="evidence" value="ECO:0007669"/>
    <property type="project" value="UniProtKB-UniRule"/>
</dbReference>
<keyword evidence="1" id="KW-0464">Manganese</keyword>
<comment type="caution">
    <text evidence="4">The sequence shown here is derived from an EMBL/GenBank/DDBJ whole genome shotgun (WGS) entry which is preliminary data.</text>
</comment>
<evidence type="ECO:0000313" key="5">
    <source>
        <dbReference type="Proteomes" id="UP001164286"/>
    </source>
</evidence>
<name>A0AA38HAZ3_9TREE</name>
<keyword evidence="1" id="KW-0378">Hydrolase</keyword>
<reference evidence="4" key="1">
    <citation type="journal article" date="2022" name="G3 (Bethesda)">
        <title>High quality genome of the basidiomycete yeast Dioszegia hungarica PDD-24b-2 isolated from cloud water.</title>
        <authorList>
            <person name="Jarrige D."/>
            <person name="Haridas S."/>
            <person name="Bleykasten-Grosshans C."/>
            <person name="Joly M."/>
            <person name="Nadalig T."/>
            <person name="Sancelme M."/>
            <person name="Vuilleumier S."/>
            <person name="Grigoriev I.V."/>
            <person name="Amato P."/>
            <person name="Bringel F."/>
        </authorList>
    </citation>
    <scope>NUCLEOTIDE SEQUENCE</scope>
    <source>
        <strain evidence="4">PDD-24b-2</strain>
    </source>
</reference>
<dbReference type="AlphaFoldDB" id="A0AA38HAZ3"/>
<feature type="region of interest" description="Disordered" evidence="2">
    <location>
        <begin position="1"/>
        <end position="20"/>
    </location>
</feature>
<keyword evidence="1" id="KW-0479">Metal-binding</keyword>
<keyword evidence="1" id="KW-0460">Magnesium</keyword>
<evidence type="ECO:0000256" key="1">
    <source>
        <dbReference type="RuleBase" id="RU366020"/>
    </source>
</evidence>
<dbReference type="SMART" id="SM00331">
    <property type="entry name" value="PP2C_SIG"/>
    <property type="match status" value="1"/>
</dbReference>
<dbReference type="SUPFAM" id="SSF81606">
    <property type="entry name" value="PP2C-like"/>
    <property type="match status" value="1"/>
</dbReference>
<comment type="cofactor">
    <cofactor evidence="1">
        <name>Mg(2+)</name>
        <dbReference type="ChEBI" id="CHEBI:18420"/>
    </cofactor>
</comment>
<comment type="catalytic activity">
    <reaction evidence="1">
        <text>O-phospho-L-seryl-[protein] + H2O = L-seryl-[protein] + phosphate</text>
        <dbReference type="Rhea" id="RHEA:20629"/>
        <dbReference type="Rhea" id="RHEA-COMP:9863"/>
        <dbReference type="Rhea" id="RHEA-COMP:11604"/>
        <dbReference type="ChEBI" id="CHEBI:15377"/>
        <dbReference type="ChEBI" id="CHEBI:29999"/>
        <dbReference type="ChEBI" id="CHEBI:43474"/>
        <dbReference type="ChEBI" id="CHEBI:83421"/>
        <dbReference type="EC" id="3.1.3.16"/>
    </reaction>
</comment>
<gene>
    <name evidence="4" type="ORF">MKK02DRAFT_43614</name>
</gene>
<dbReference type="EC" id="3.1.3.16" evidence="1"/>
<evidence type="ECO:0000259" key="3">
    <source>
        <dbReference type="PROSITE" id="PS51746"/>
    </source>
</evidence>
<dbReference type="InterPro" id="IPR036457">
    <property type="entry name" value="PPM-type-like_dom_sf"/>
</dbReference>
<evidence type="ECO:0000256" key="2">
    <source>
        <dbReference type="SAM" id="MobiDB-lite"/>
    </source>
</evidence>
<keyword evidence="1" id="KW-0904">Protein phosphatase</keyword>
<sequence length="368" mass="39631">MVRPTSRLLKTLHPPPLSHAPSPSPLLYSLGLSYASKSSPPFVPPKSAYPTSGFARQPSALGRWVDEMLRLRAGRGELVGGVEGGWTEEMQEEVGRWGAGEDFFGLVDGGGYTHLCLSDGVGGWAPQADPALFAQSLMYHYARSAIHSPSTAPWDLLKKGFEGVLADENVAMGSGTGVGVGLGETGELRGVNLGDSGVTILRRDEEVYTTPVQTHYFNCPLQLTKAPLGQSDGLAQDRPEDGFRFRYDLEPGDVVIIYTDGLSDNLPAPHLSALSSRISALLAHPSNTHLSPSDRAAERARLLADALVGYGRMAMQRTGEEMVVGKDGKKERGWRTPFEVEAEKEGLRFLGGKVDDITVMTAVVSERI</sequence>
<comment type="catalytic activity">
    <reaction evidence="1">
        <text>O-phospho-L-threonyl-[protein] + H2O = L-threonyl-[protein] + phosphate</text>
        <dbReference type="Rhea" id="RHEA:47004"/>
        <dbReference type="Rhea" id="RHEA-COMP:11060"/>
        <dbReference type="Rhea" id="RHEA-COMP:11605"/>
        <dbReference type="ChEBI" id="CHEBI:15377"/>
        <dbReference type="ChEBI" id="CHEBI:30013"/>
        <dbReference type="ChEBI" id="CHEBI:43474"/>
        <dbReference type="ChEBI" id="CHEBI:61977"/>
        <dbReference type="EC" id="3.1.3.16"/>
    </reaction>
</comment>
<dbReference type="PROSITE" id="PS51746">
    <property type="entry name" value="PPM_2"/>
    <property type="match status" value="1"/>
</dbReference>
<dbReference type="InterPro" id="IPR001932">
    <property type="entry name" value="PPM-type_phosphatase-like_dom"/>
</dbReference>
<keyword evidence="5" id="KW-1185">Reference proteome</keyword>
<dbReference type="GO" id="GO:0004722">
    <property type="term" value="F:protein serine/threonine phosphatase activity"/>
    <property type="evidence" value="ECO:0007669"/>
    <property type="project" value="UniProtKB-EC"/>
</dbReference>
<evidence type="ECO:0000313" key="4">
    <source>
        <dbReference type="EMBL" id="KAI9637688.1"/>
    </source>
</evidence>
<comment type="cofactor">
    <cofactor evidence="1">
        <name>Mn(2+)</name>
        <dbReference type="ChEBI" id="CHEBI:29035"/>
    </cofactor>
</comment>
<dbReference type="GeneID" id="77731729"/>
<dbReference type="InterPro" id="IPR039123">
    <property type="entry name" value="PPTC7"/>
</dbReference>
<dbReference type="RefSeq" id="XP_052947465.1">
    <property type="nucleotide sequence ID" value="XM_053092524.1"/>
</dbReference>
<comment type="similarity">
    <text evidence="1">Belongs to the PP2C family.</text>
</comment>
<dbReference type="PANTHER" id="PTHR12320:SF1">
    <property type="entry name" value="PROTEIN PHOSPHATASE PTC7 HOMOLOG"/>
    <property type="match status" value="1"/>
</dbReference>
<organism evidence="4 5">
    <name type="scientific">Dioszegia hungarica</name>
    <dbReference type="NCBI Taxonomy" id="4972"/>
    <lineage>
        <taxon>Eukaryota</taxon>
        <taxon>Fungi</taxon>
        <taxon>Dikarya</taxon>
        <taxon>Basidiomycota</taxon>
        <taxon>Agaricomycotina</taxon>
        <taxon>Tremellomycetes</taxon>
        <taxon>Tremellales</taxon>
        <taxon>Bulleribasidiaceae</taxon>
        <taxon>Dioszegia</taxon>
    </lineage>
</organism>
<feature type="domain" description="PPM-type phosphatase" evidence="3">
    <location>
        <begin position="84"/>
        <end position="364"/>
    </location>
</feature>